<evidence type="ECO:0000313" key="2">
    <source>
        <dbReference type="EMBL" id="QQT00723.1"/>
    </source>
</evidence>
<feature type="domain" description="N-acetyltransferase" evidence="1">
    <location>
        <begin position="2"/>
        <end position="163"/>
    </location>
</feature>
<keyword evidence="3" id="KW-1185">Reference proteome</keyword>
<name>A0A974NN11_PERPY</name>
<dbReference type="KEGG" id="ppsr:I6J18_01960"/>
<sequence length="292" mass="32915">MIKIKKLVDCSIAEAVTAWNQGFEGYFIDATTTPEKFITRMFTEDLSPSLSIIAFENNVPIGIVMTGLRIVDGKKIAWNGGTGVSKEYRGKGIGKLLIEANLLNLKEESVSLATLEAISENKNAISLYKKMGYVIEDTVEFLTLNGKQRQNPIREFNHNYTVERAAPQQVGQLPFYKATNPWQTRWQSAKIGEGIIVKDDRADVLGYAYYHRIYNNQGEHTSTTMYQCEPKPGADTEEIIHRLAGTIFGDFNDDIIRTVPNLPINKSEKTYSVLKQIGFQTTAQQVYMLKEL</sequence>
<protein>
    <submittedName>
        <fullName evidence="2">GNAT family N-acetyltransferase</fullName>
    </submittedName>
</protein>
<organism evidence="2 3">
    <name type="scientific">Peribacillus psychrosaccharolyticus</name>
    <name type="common">Bacillus psychrosaccharolyticus</name>
    <dbReference type="NCBI Taxonomy" id="1407"/>
    <lineage>
        <taxon>Bacteria</taxon>
        <taxon>Bacillati</taxon>
        <taxon>Bacillota</taxon>
        <taxon>Bacilli</taxon>
        <taxon>Bacillales</taxon>
        <taxon>Bacillaceae</taxon>
        <taxon>Peribacillus</taxon>
    </lineage>
</organism>
<dbReference type="Pfam" id="PF00583">
    <property type="entry name" value="Acetyltransf_1"/>
    <property type="match status" value="1"/>
</dbReference>
<dbReference type="SUPFAM" id="SSF55729">
    <property type="entry name" value="Acyl-CoA N-acyltransferases (Nat)"/>
    <property type="match status" value="1"/>
</dbReference>
<dbReference type="RefSeq" id="WP_040373134.1">
    <property type="nucleotide sequence ID" value="NZ_CP068053.1"/>
</dbReference>
<dbReference type="PROSITE" id="PS51186">
    <property type="entry name" value="GNAT"/>
    <property type="match status" value="1"/>
</dbReference>
<reference evidence="2 3" key="1">
    <citation type="submission" date="2021-01" db="EMBL/GenBank/DDBJ databases">
        <title>FDA dAtabase for Regulatory Grade micrObial Sequences (FDA-ARGOS): Supporting development and validation of Infectious Disease Dx tests.</title>
        <authorList>
            <person name="Nelson B."/>
            <person name="Plummer A."/>
            <person name="Tallon L."/>
            <person name="Sadzewicz L."/>
            <person name="Zhao X."/>
            <person name="Boylan J."/>
            <person name="Ott S."/>
            <person name="Bowen H."/>
            <person name="Vavikolanu K."/>
            <person name="Mehta A."/>
            <person name="Aluvathingal J."/>
            <person name="Nadendla S."/>
            <person name="Myers T."/>
            <person name="Yan Y."/>
            <person name="Sichtig H."/>
        </authorList>
    </citation>
    <scope>NUCLEOTIDE SEQUENCE [LARGE SCALE GENOMIC DNA]</scope>
    <source>
        <strain evidence="2 3">FDAARGOS_1161</strain>
    </source>
</reference>
<evidence type="ECO:0000259" key="1">
    <source>
        <dbReference type="PROSITE" id="PS51186"/>
    </source>
</evidence>
<dbReference type="Gene3D" id="3.40.630.30">
    <property type="match status" value="1"/>
</dbReference>
<proteinExistence type="predicted"/>
<dbReference type="GO" id="GO:0016747">
    <property type="term" value="F:acyltransferase activity, transferring groups other than amino-acyl groups"/>
    <property type="evidence" value="ECO:0007669"/>
    <property type="project" value="InterPro"/>
</dbReference>
<dbReference type="InterPro" id="IPR016181">
    <property type="entry name" value="Acyl_CoA_acyltransferase"/>
</dbReference>
<dbReference type="AlphaFoldDB" id="A0A974NN11"/>
<dbReference type="EMBL" id="CP068053">
    <property type="protein sequence ID" value="QQT00723.1"/>
    <property type="molecule type" value="Genomic_DNA"/>
</dbReference>
<gene>
    <name evidence="2" type="ORF">I6J18_01960</name>
</gene>
<dbReference type="CDD" id="cd04301">
    <property type="entry name" value="NAT_SF"/>
    <property type="match status" value="1"/>
</dbReference>
<dbReference type="InterPro" id="IPR000182">
    <property type="entry name" value="GNAT_dom"/>
</dbReference>
<accession>A0A974NN11</accession>
<evidence type="ECO:0000313" key="3">
    <source>
        <dbReference type="Proteomes" id="UP000595254"/>
    </source>
</evidence>
<dbReference type="Proteomes" id="UP000595254">
    <property type="component" value="Chromosome"/>
</dbReference>